<dbReference type="PANTHER" id="PTHR43840:SF15">
    <property type="entry name" value="MITOCHONDRIAL METAL TRANSPORTER 1-RELATED"/>
    <property type="match status" value="1"/>
</dbReference>
<dbReference type="Gene3D" id="1.20.1510.10">
    <property type="entry name" value="Cation efflux protein transmembrane domain"/>
    <property type="match status" value="1"/>
</dbReference>
<evidence type="ECO:0000256" key="4">
    <source>
        <dbReference type="ARBA" id="ARBA00022989"/>
    </source>
</evidence>
<name>A0ABP5Z9R8_9MICO</name>
<gene>
    <name evidence="8" type="ORF">GCM10009858_36460</name>
</gene>
<organism evidence="8 9">
    <name type="scientific">Terrabacter carboxydivorans</name>
    <dbReference type="NCBI Taxonomy" id="619730"/>
    <lineage>
        <taxon>Bacteria</taxon>
        <taxon>Bacillati</taxon>
        <taxon>Actinomycetota</taxon>
        <taxon>Actinomycetes</taxon>
        <taxon>Micrococcales</taxon>
        <taxon>Intrasporangiaceae</taxon>
        <taxon>Terrabacter</taxon>
    </lineage>
</organism>
<evidence type="ECO:0000256" key="3">
    <source>
        <dbReference type="ARBA" id="ARBA00022692"/>
    </source>
</evidence>
<feature type="domain" description="Cation efflux protein transmembrane" evidence="7">
    <location>
        <begin position="2"/>
        <end position="185"/>
    </location>
</feature>
<keyword evidence="4 6" id="KW-1133">Transmembrane helix</keyword>
<dbReference type="EMBL" id="BAAARE010000018">
    <property type="protein sequence ID" value="GAA2495094.1"/>
    <property type="molecule type" value="Genomic_DNA"/>
</dbReference>
<dbReference type="Proteomes" id="UP001500730">
    <property type="component" value="Unassembled WGS sequence"/>
</dbReference>
<dbReference type="Pfam" id="PF01545">
    <property type="entry name" value="Cation_efflux"/>
    <property type="match status" value="1"/>
</dbReference>
<reference evidence="9" key="1">
    <citation type="journal article" date="2019" name="Int. J. Syst. Evol. Microbiol.">
        <title>The Global Catalogue of Microorganisms (GCM) 10K type strain sequencing project: providing services to taxonomists for standard genome sequencing and annotation.</title>
        <authorList>
            <consortium name="The Broad Institute Genomics Platform"/>
            <consortium name="The Broad Institute Genome Sequencing Center for Infectious Disease"/>
            <person name="Wu L."/>
            <person name="Ma J."/>
        </authorList>
    </citation>
    <scope>NUCLEOTIDE SEQUENCE [LARGE SCALE GENOMIC DNA]</scope>
    <source>
        <strain evidence="9">JCM 16259</strain>
    </source>
</reference>
<dbReference type="InterPro" id="IPR058533">
    <property type="entry name" value="Cation_efflux_TM"/>
</dbReference>
<evidence type="ECO:0000256" key="2">
    <source>
        <dbReference type="ARBA" id="ARBA00022448"/>
    </source>
</evidence>
<comment type="caution">
    <text evidence="8">The sequence shown here is derived from an EMBL/GenBank/DDBJ whole genome shotgun (WGS) entry which is preliminary data.</text>
</comment>
<dbReference type="SUPFAM" id="SSF161111">
    <property type="entry name" value="Cation efflux protein transmembrane domain-like"/>
    <property type="match status" value="1"/>
</dbReference>
<accession>A0ABP5Z9R8</accession>
<evidence type="ECO:0000256" key="1">
    <source>
        <dbReference type="ARBA" id="ARBA00004141"/>
    </source>
</evidence>
<comment type="subcellular location">
    <subcellularLocation>
        <location evidence="1">Membrane</location>
        <topology evidence="1">Multi-pass membrane protein</topology>
    </subcellularLocation>
</comment>
<feature type="transmembrane region" description="Helical" evidence="6">
    <location>
        <begin position="50"/>
        <end position="69"/>
    </location>
</feature>
<keyword evidence="5 6" id="KW-0472">Membrane</keyword>
<sequence>MWGLLSGTRVILFDGVSAGIGLVMSVFALRAAQAAERGESDRFPYGRQSVLPLTIGLQGVARLGFTAYAVTDAVLVIAVGGDDVSTGSATLYAVVATALCLLTWLWLRRRAGASELVAAEVVGWRIASLLSAAILCGFLLVTALPAGDVKDTASALVDPVLVIVVSLLVLPAPVGFVRTMLRELLEMTPPPHIEEPARKAVTEVCAAMDLPDPVIRMLKTGGRLYVEVDHVVSPGQWDVADIDRLRQALAERLRSTAVTAWINVELSCDPAWQQG</sequence>
<evidence type="ECO:0000256" key="6">
    <source>
        <dbReference type="SAM" id="Phobius"/>
    </source>
</evidence>
<keyword evidence="9" id="KW-1185">Reference proteome</keyword>
<protein>
    <submittedName>
        <fullName evidence="8">Cation diffusion facilitator family transporter</fullName>
    </submittedName>
</protein>
<feature type="transmembrane region" description="Helical" evidence="6">
    <location>
        <begin position="89"/>
        <end position="107"/>
    </location>
</feature>
<feature type="transmembrane region" description="Helical" evidence="6">
    <location>
        <begin position="6"/>
        <end position="29"/>
    </location>
</feature>
<feature type="transmembrane region" description="Helical" evidence="6">
    <location>
        <begin position="127"/>
        <end position="147"/>
    </location>
</feature>
<dbReference type="InterPro" id="IPR027469">
    <property type="entry name" value="Cation_efflux_TMD_sf"/>
</dbReference>
<evidence type="ECO:0000313" key="8">
    <source>
        <dbReference type="EMBL" id="GAA2495094.1"/>
    </source>
</evidence>
<keyword evidence="3 6" id="KW-0812">Transmembrane</keyword>
<evidence type="ECO:0000259" key="7">
    <source>
        <dbReference type="Pfam" id="PF01545"/>
    </source>
</evidence>
<evidence type="ECO:0000313" key="9">
    <source>
        <dbReference type="Proteomes" id="UP001500730"/>
    </source>
</evidence>
<dbReference type="InterPro" id="IPR050291">
    <property type="entry name" value="CDF_Transporter"/>
</dbReference>
<proteinExistence type="predicted"/>
<dbReference type="PANTHER" id="PTHR43840">
    <property type="entry name" value="MITOCHONDRIAL METAL TRANSPORTER 1-RELATED"/>
    <property type="match status" value="1"/>
</dbReference>
<keyword evidence="2" id="KW-0813">Transport</keyword>
<evidence type="ECO:0000256" key="5">
    <source>
        <dbReference type="ARBA" id="ARBA00023136"/>
    </source>
</evidence>
<feature type="transmembrane region" description="Helical" evidence="6">
    <location>
        <begin position="159"/>
        <end position="177"/>
    </location>
</feature>